<dbReference type="Pfam" id="PF16344">
    <property type="entry name" value="FecR_C"/>
    <property type="match status" value="1"/>
</dbReference>
<dbReference type="PIRSF" id="PIRSF018266">
    <property type="entry name" value="FecR"/>
    <property type="match status" value="1"/>
</dbReference>
<keyword evidence="5" id="KW-1185">Reference proteome</keyword>
<proteinExistence type="predicted"/>
<dbReference type="RefSeq" id="WP_267981192.1">
    <property type="nucleotide sequence ID" value="NZ_JAPQKF010000005.1"/>
</dbReference>
<dbReference type="Gene3D" id="3.55.50.30">
    <property type="match status" value="1"/>
</dbReference>
<comment type="caution">
    <text evidence="4">The sequence shown here is derived from an EMBL/GenBank/DDBJ whole genome shotgun (WGS) entry which is preliminary data.</text>
</comment>
<evidence type="ECO:0000259" key="1">
    <source>
        <dbReference type="Pfam" id="PF04773"/>
    </source>
</evidence>
<dbReference type="Gene3D" id="2.60.120.1440">
    <property type="match status" value="1"/>
</dbReference>
<name>A0ABT7WQM9_9GAMM</name>
<dbReference type="PANTHER" id="PTHR30273:SF2">
    <property type="entry name" value="PROTEIN FECR"/>
    <property type="match status" value="1"/>
</dbReference>
<evidence type="ECO:0000313" key="5">
    <source>
        <dbReference type="Proteomes" id="UP001168524"/>
    </source>
</evidence>
<dbReference type="EMBL" id="JAUDZE010000005">
    <property type="protein sequence ID" value="MDN0014963.1"/>
    <property type="molecule type" value="Genomic_DNA"/>
</dbReference>
<organism evidence="4 5">
    <name type="scientific">Acinetobacter thutiue</name>
    <dbReference type="NCBI Taxonomy" id="2998078"/>
    <lineage>
        <taxon>Bacteria</taxon>
        <taxon>Pseudomonadati</taxon>
        <taxon>Pseudomonadota</taxon>
        <taxon>Gammaproteobacteria</taxon>
        <taxon>Moraxellales</taxon>
        <taxon>Moraxellaceae</taxon>
        <taxon>Acinetobacter</taxon>
    </lineage>
</organism>
<dbReference type="InterPro" id="IPR032508">
    <property type="entry name" value="FecR_C"/>
</dbReference>
<dbReference type="InterPro" id="IPR006860">
    <property type="entry name" value="FecR"/>
</dbReference>
<reference evidence="4" key="1">
    <citation type="submission" date="2023-06" db="EMBL/GenBank/DDBJ databases">
        <title>Two novel species of Acinetobacter isolated from motorbike repairing workshop in Vietnam.</title>
        <authorList>
            <person name="Le N.T.T."/>
        </authorList>
    </citation>
    <scope>NUCLEOTIDE SEQUENCE</scope>
    <source>
        <strain evidence="4">VNH17</strain>
    </source>
</reference>
<evidence type="ECO:0000259" key="3">
    <source>
        <dbReference type="Pfam" id="PF16344"/>
    </source>
</evidence>
<evidence type="ECO:0000313" key="4">
    <source>
        <dbReference type="EMBL" id="MDN0014963.1"/>
    </source>
</evidence>
<sequence>MDSNASSHSSQQEKKQAYQQAAEWYLLMQEQPLTAQQQAEFEAWQQVPLHQQVWQNVRMFDDKFQRLPKQQIARTVQHFDAKLPKQAAQLCIVLCSALGLLYVGQGVRQQDYFPEIWSFDPVEIYHTERGMQQHLTLQDGSQVWLNSNSKIRVKYNSQQRRIELAKGEIYIETHKDTFKRQLSVRTSHGDLLALGTVFNVRYSAEKTELLVRQGIVRILTKDRQTQQDIPAQHAATFNQDKISPKSYQATHMLWRQQLLVVHSMPLGQFIKELTPHYQGKIQLEPALDEILISGSYSTQDVEKTLSIVANTHHLNIQVKPQKIQLAQ</sequence>
<dbReference type="InterPro" id="IPR032623">
    <property type="entry name" value="FecR_N"/>
</dbReference>
<dbReference type="Pfam" id="PF16220">
    <property type="entry name" value="DUF4880"/>
    <property type="match status" value="1"/>
</dbReference>
<protein>
    <submittedName>
        <fullName evidence="4">FecR domain-containing protein</fullName>
    </submittedName>
</protein>
<feature type="domain" description="FecR N-terminal" evidence="2">
    <location>
        <begin position="19"/>
        <end position="58"/>
    </location>
</feature>
<evidence type="ECO:0000259" key="2">
    <source>
        <dbReference type="Pfam" id="PF16220"/>
    </source>
</evidence>
<dbReference type="Proteomes" id="UP001168524">
    <property type="component" value="Unassembled WGS sequence"/>
</dbReference>
<gene>
    <name evidence="4" type="ORF">QTA56_12085</name>
</gene>
<feature type="domain" description="FecR protein" evidence="1">
    <location>
        <begin position="125"/>
        <end position="217"/>
    </location>
</feature>
<dbReference type="PANTHER" id="PTHR30273">
    <property type="entry name" value="PERIPLASMIC SIGNAL SENSOR AND SIGMA FACTOR ACTIVATOR FECR-RELATED"/>
    <property type="match status" value="1"/>
</dbReference>
<accession>A0ABT7WQM9</accession>
<feature type="domain" description="Protein FecR C-terminal" evidence="3">
    <location>
        <begin position="259"/>
        <end position="323"/>
    </location>
</feature>
<dbReference type="InterPro" id="IPR012373">
    <property type="entry name" value="Ferrdict_sens_TM"/>
</dbReference>
<dbReference type="Pfam" id="PF04773">
    <property type="entry name" value="FecR"/>
    <property type="match status" value="1"/>
</dbReference>